<organism evidence="2 3">
    <name type="scientific">Nocardioides anomalus</name>
    <dbReference type="NCBI Taxonomy" id="2712223"/>
    <lineage>
        <taxon>Bacteria</taxon>
        <taxon>Bacillati</taxon>
        <taxon>Actinomycetota</taxon>
        <taxon>Actinomycetes</taxon>
        <taxon>Propionibacteriales</taxon>
        <taxon>Nocardioidaceae</taxon>
        <taxon>Nocardioides</taxon>
    </lineage>
</organism>
<protein>
    <submittedName>
        <fullName evidence="2">FBP domain-containing protein</fullName>
    </submittedName>
</protein>
<sequence>MEPLTDRDLRGCFVNASKGEVKRAPLPDLTEQPWDDLDYLGWVDPKAPQAGYLVTETDRHGLVGLALRRNHGSAHRARMCSLCTTVHGGTGVSLMVARRAGRPGRDGNTVGLDVCSGLDCSAYARGLVPVPAASAVHETLPVEARVARLRRNLDAFVERVLRAA</sequence>
<dbReference type="RefSeq" id="WP_165235619.1">
    <property type="nucleotide sequence ID" value="NZ_CP049257.1"/>
</dbReference>
<gene>
    <name evidence="2" type="ORF">G5V58_17640</name>
</gene>
<evidence type="ECO:0000313" key="3">
    <source>
        <dbReference type="Proteomes" id="UP000502996"/>
    </source>
</evidence>
<dbReference type="InterPro" id="IPR032330">
    <property type="entry name" value="EF-G-binding_C"/>
</dbReference>
<evidence type="ECO:0000259" key="1">
    <source>
        <dbReference type="Pfam" id="PF16571"/>
    </source>
</evidence>
<proteinExistence type="predicted"/>
<dbReference type="AlphaFoldDB" id="A0A6G6WGS5"/>
<evidence type="ECO:0000313" key="2">
    <source>
        <dbReference type="EMBL" id="QIG44357.1"/>
    </source>
</evidence>
<feature type="domain" description="Elongation factor G-binding protein C-terminal treble-clef zinc-finger" evidence="1">
    <location>
        <begin position="9"/>
        <end position="160"/>
    </location>
</feature>
<dbReference type="Pfam" id="PF16571">
    <property type="entry name" value="FBP_C"/>
    <property type="match status" value="1"/>
</dbReference>
<dbReference type="Proteomes" id="UP000502996">
    <property type="component" value="Chromosome"/>
</dbReference>
<dbReference type="KEGG" id="nano:G5V58_17640"/>
<accession>A0A6G6WGS5</accession>
<dbReference type="EMBL" id="CP049257">
    <property type="protein sequence ID" value="QIG44357.1"/>
    <property type="molecule type" value="Genomic_DNA"/>
</dbReference>
<name>A0A6G6WGS5_9ACTN</name>
<reference evidence="2 3" key="1">
    <citation type="submission" date="2020-02" db="EMBL/GenBank/DDBJ databases">
        <title>Full genome sequence of Nocardioides sp. R-3366.</title>
        <authorList>
            <person name="Im W.-T."/>
        </authorList>
    </citation>
    <scope>NUCLEOTIDE SEQUENCE [LARGE SCALE GENOMIC DNA]</scope>
    <source>
        <strain evidence="2 3">R-3366</strain>
    </source>
</reference>
<keyword evidence="3" id="KW-1185">Reference proteome</keyword>